<proteinExistence type="inferred from homology"/>
<evidence type="ECO:0000313" key="4">
    <source>
        <dbReference type="Proteomes" id="UP000033856"/>
    </source>
</evidence>
<dbReference type="Pfam" id="PF01541">
    <property type="entry name" value="GIY-YIG"/>
    <property type="match status" value="1"/>
</dbReference>
<dbReference type="Proteomes" id="UP000033856">
    <property type="component" value="Unassembled WGS sequence"/>
</dbReference>
<evidence type="ECO:0000256" key="1">
    <source>
        <dbReference type="ARBA" id="ARBA00007435"/>
    </source>
</evidence>
<sequence length="89" mass="10871">IMFYNYIIESTKNGEIYSGYTEDLQKRLKEHNQGLNISTKRYRPWKCIYYEACLNKEDAIRREKYIKTTQGNRLIKARLKQYFYSSRNI</sequence>
<reference evidence="3 4" key="1">
    <citation type="journal article" date="2015" name="Nature">
        <title>rRNA introns, odd ribosomes, and small enigmatic genomes across a large radiation of phyla.</title>
        <authorList>
            <person name="Brown C.T."/>
            <person name="Hug L.A."/>
            <person name="Thomas B.C."/>
            <person name="Sharon I."/>
            <person name="Castelle C.J."/>
            <person name="Singh A."/>
            <person name="Wilkins M.J."/>
            <person name="Williams K.H."/>
            <person name="Banfield J.F."/>
        </authorList>
    </citation>
    <scope>NUCLEOTIDE SEQUENCE [LARGE SCALE GENOMIC DNA]</scope>
</reference>
<evidence type="ECO:0000259" key="2">
    <source>
        <dbReference type="PROSITE" id="PS50164"/>
    </source>
</evidence>
<feature type="non-terminal residue" evidence="3">
    <location>
        <position position="1"/>
    </location>
</feature>
<comment type="caution">
    <text evidence="3">The sequence shown here is derived from an EMBL/GenBank/DDBJ whole genome shotgun (WGS) entry which is preliminary data.</text>
</comment>
<dbReference type="PROSITE" id="PS50164">
    <property type="entry name" value="GIY_YIG"/>
    <property type="match status" value="1"/>
</dbReference>
<dbReference type="InterPro" id="IPR035901">
    <property type="entry name" value="GIY-YIG_endonuc_sf"/>
</dbReference>
<dbReference type="EMBL" id="LCCD01000033">
    <property type="protein sequence ID" value="KKS24020.1"/>
    <property type="molecule type" value="Genomic_DNA"/>
</dbReference>
<dbReference type="PANTHER" id="PTHR34477:SF1">
    <property type="entry name" value="UPF0213 PROTEIN YHBQ"/>
    <property type="match status" value="1"/>
</dbReference>
<accession>A0A0G0XGK4</accession>
<dbReference type="CDD" id="cd10449">
    <property type="entry name" value="GIY-YIG_SLX1_like"/>
    <property type="match status" value="1"/>
</dbReference>
<dbReference type="InterPro" id="IPR050190">
    <property type="entry name" value="UPF0213_domain"/>
</dbReference>
<dbReference type="InterPro" id="IPR000305">
    <property type="entry name" value="GIY-YIG_endonuc"/>
</dbReference>
<dbReference type="Gene3D" id="3.40.1440.10">
    <property type="entry name" value="GIY-YIG endonuclease"/>
    <property type="match status" value="1"/>
</dbReference>
<name>A0A0G0XGK4_9BACT</name>
<dbReference type="AlphaFoldDB" id="A0A0G0XGK4"/>
<feature type="domain" description="GIY-YIG" evidence="2">
    <location>
        <begin position="1"/>
        <end position="76"/>
    </location>
</feature>
<protein>
    <submittedName>
        <fullName evidence="3">GIY-YIG nuclease superfamily protein</fullName>
    </submittedName>
</protein>
<dbReference type="SUPFAM" id="SSF82771">
    <property type="entry name" value="GIY-YIG endonuclease"/>
    <property type="match status" value="1"/>
</dbReference>
<evidence type="ECO:0000313" key="3">
    <source>
        <dbReference type="EMBL" id="KKS24020.1"/>
    </source>
</evidence>
<gene>
    <name evidence="3" type="ORF">UU83_C0033G0001</name>
</gene>
<dbReference type="PANTHER" id="PTHR34477">
    <property type="entry name" value="UPF0213 PROTEIN YHBQ"/>
    <property type="match status" value="1"/>
</dbReference>
<comment type="similarity">
    <text evidence="1">Belongs to the UPF0213 family.</text>
</comment>
<organism evidence="3 4">
    <name type="scientific">Candidatus Jorgensenbacteria bacterium GW2011_GWF2_41_8</name>
    <dbReference type="NCBI Taxonomy" id="1618667"/>
    <lineage>
        <taxon>Bacteria</taxon>
        <taxon>Candidatus Joergenseniibacteriota</taxon>
    </lineage>
</organism>